<dbReference type="AlphaFoldDB" id="A0ABD4E9X0"/>
<dbReference type="Proteomes" id="UP000057910">
    <property type="component" value="Unassembled WGS sequence"/>
</dbReference>
<proteinExistence type="predicted"/>
<evidence type="ECO:0000313" key="1">
    <source>
        <dbReference type="EMBL" id="KVN92561.1"/>
    </source>
</evidence>
<name>A0ABD4E9X0_9BURK</name>
<dbReference type="RefSeq" id="WP_060037911.1">
    <property type="nucleotide sequence ID" value="NZ_LPAD01000007.1"/>
</dbReference>
<reference evidence="1 2" key="1">
    <citation type="submission" date="2015-11" db="EMBL/GenBank/DDBJ databases">
        <title>Expanding the genomic diversity of Burkholderia species for the development of highly accurate diagnostics.</title>
        <authorList>
            <person name="Sahl J."/>
            <person name="Keim P."/>
            <person name="Wagner D."/>
        </authorList>
    </citation>
    <scope>NUCLEOTIDE SEQUENCE [LARGE SCALE GENOMIC DNA]</scope>
    <source>
        <strain evidence="1 2">MSMB1585WGS</strain>
    </source>
</reference>
<comment type="caution">
    <text evidence="1">The sequence shown here is derived from an EMBL/GenBank/DDBJ whole genome shotgun (WGS) entry which is preliminary data.</text>
</comment>
<protein>
    <submittedName>
        <fullName evidence="1">Uncharacterized protein</fullName>
    </submittedName>
</protein>
<organism evidence="1 2">
    <name type="scientific">Burkholderia ubonensis</name>
    <dbReference type="NCBI Taxonomy" id="101571"/>
    <lineage>
        <taxon>Bacteria</taxon>
        <taxon>Pseudomonadati</taxon>
        <taxon>Pseudomonadota</taxon>
        <taxon>Betaproteobacteria</taxon>
        <taxon>Burkholderiales</taxon>
        <taxon>Burkholderiaceae</taxon>
        <taxon>Burkholderia</taxon>
        <taxon>Burkholderia cepacia complex</taxon>
    </lineage>
</organism>
<dbReference type="EMBL" id="LPAD01000007">
    <property type="protein sequence ID" value="KVN92561.1"/>
    <property type="molecule type" value="Genomic_DNA"/>
</dbReference>
<evidence type="ECO:0000313" key="2">
    <source>
        <dbReference type="Proteomes" id="UP000057910"/>
    </source>
</evidence>
<gene>
    <name evidence="1" type="ORF">WJ68_33610</name>
</gene>
<sequence length="65" mass="7629">MELKSQEHYDLIANFERTFNGRFDKEPKHLWPMGVVYQDGQVNALFDAYRKGYALHKGIANLERA</sequence>
<accession>A0ABD4E9X0</accession>